<sequence length="45" mass="5522">MSIEFMRAESILKSELEYRTNRVRNDVRRNRRISRVRRAVTNSVR</sequence>
<name>A0A2P2BZR8_9ZZZZ</name>
<dbReference type="AlphaFoldDB" id="A0A2P2BZR8"/>
<dbReference type="EMBL" id="CZKA01000017">
    <property type="protein sequence ID" value="CUR55278.1"/>
    <property type="molecule type" value="Genomic_DNA"/>
</dbReference>
<organism evidence="1">
    <name type="scientific">metagenome</name>
    <dbReference type="NCBI Taxonomy" id="256318"/>
    <lineage>
        <taxon>unclassified sequences</taxon>
        <taxon>metagenomes</taxon>
    </lineage>
</organism>
<gene>
    <name evidence="1" type="ORF">NOCA2240050</name>
</gene>
<reference evidence="1" key="1">
    <citation type="submission" date="2015-08" db="EMBL/GenBank/DDBJ databases">
        <authorList>
            <person name="Babu N.S."/>
            <person name="Beckwith C.J."/>
            <person name="Beseler K.G."/>
            <person name="Brison A."/>
            <person name="Carone J.V."/>
            <person name="Caskin T.P."/>
            <person name="Diamond M."/>
            <person name="Durham M.E."/>
            <person name="Foxe J.M."/>
            <person name="Go M."/>
            <person name="Henderson B.A."/>
            <person name="Jones I.B."/>
            <person name="McGettigan J.A."/>
            <person name="Micheletti S.J."/>
            <person name="Nasrallah M.E."/>
            <person name="Ortiz D."/>
            <person name="Piller C.R."/>
            <person name="Privatt S.R."/>
            <person name="Schneider S.L."/>
            <person name="Sharp S."/>
            <person name="Smith T.C."/>
            <person name="Stanton J.D."/>
            <person name="Ullery H.E."/>
            <person name="Wilson R.J."/>
            <person name="Serrano M.G."/>
            <person name="Buck G."/>
            <person name="Lee V."/>
            <person name="Wang Y."/>
            <person name="Carvalho R."/>
            <person name="Voegtly L."/>
            <person name="Shi R."/>
            <person name="Duckworth R."/>
            <person name="Johnson A."/>
            <person name="Loviza R."/>
            <person name="Walstead R."/>
            <person name="Shah Z."/>
            <person name="Kiflezghi M."/>
            <person name="Wade K."/>
            <person name="Ball S.L."/>
            <person name="Bradley K.W."/>
            <person name="Asai D.J."/>
            <person name="Bowman C.A."/>
            <person name="Russell D.A."/>
            <person name="Pope W.H."/>
            <person name="Jacobs-Sera D."/>
            <person name="Hendrix R.W."/>
            <person name="Hatfull G.F."/>
        </authorList>
    </citation>
    <scope>NUCLEOTIDE SEQUENCE</scope>
</reference>
<protein>
    <submittedName>
        <fullName evidence="1">Uncharacterized protein</fullName>
    </submittedName>
</protein>
<evidence type="ECO:0000313" key="1">
    <source>
        <dbReference type="EMBL" id="CUR55278.1"/>
    </source>
</evidence>
<accession>A0A2P2BZR8</accession>
<proteinExistence type="predicted"/>